<dbReference type="SUPFAM" id="SSF51445">
    <property type="entry name" value="(Trans)glycosidases"/>
    <property type="match status" value="1"/>
</dbReference>
<gene>
    <name evidence="4" type="ORF">Scaly_1304100</name>
</gene>
<protein>
    <submittedName>
        <fullName evidence="4">Beta-amylase 2, chloroplastic</fullName>
    </submittedName>
</protein>
<proteinExistence type="inferred from homology"/>
<comment type="similarity">
    <text evidence="1">Belongs to the glycosyl hydrolase 14 family.</text>
</comment>
<keyword evidence="2" id="KW-0119">Carbohydrate metabolism</keyword>
<keyword evidence="3" id="KW-0624">Polysaccharide degradation</keyword>
<accession>A0AAW2Q6H5</accession>
<reference evidence="4" key="1">
    <citation type="submission" date="2020-06" db="EMBL/GenBank/DDBJ databases">
        <authorList>
            <person name="Li T."/>
            <person name="Hu X."/>
            <person name="Zhang T."/>
            <person name="Song X."/>
            <person name="Zhang H."/>
            <person name="Dai N."/>
            <person name="Sheng W."/>
            <person name="Hou X."/>
            <person name="Wei L."/>
        </authorList>
    </citation>
    <scope>NUCLEOTIDE SEQUENCE</scope>
    <source>
        <strain evidence="4">KEN8</strain>
        <tissue evidence="4">Leaf</tissue>
    </source>
</reference>
<evidence type="ECO:0000313" key="4">
    <source>
        <dbReference type="EMBL" id="KAL0363489.1"/>
    </source>
</evidence>
<evidence type="ECO:0000256" key="1">
    <source>
        <dbReference type="ARBA" id="ARBA00005652"/>
    </source>
</evidence>
<dbReference type="InterPro" id="IPR017853">
    <property type="entry name" value="GH"/>
</dbReference>
<evidence type="ECO:0000256" key="2">
    <source>
        <dbReference type="ARBA" id="ARBA00023277"/>
    </source>
</evidence>
<dbReference type="EMBL" id="JACGWM010000007">
    <property type="protein sequence ID" value="KAL0363489.1"/>
    <property type="molecule type" value="Genomic_DNA"/>
</dbReference>
<sequence>MWGATLSILSGKTWLEISWDRGILGVELRTLDQYEEFPEALADPEDLVWEVLYDAWDIGIPVGAENALPCYGRQGFDKIRQNAKPYDGPDKSLSSFTYLRLSPDLVEGCHLREFERFVNQMHGKCA</sequence>
<organism evidence="4">
    <name type="scientific">Sesamum calycinum</name>
    <dbReference type="NCBI Taxonomy" id="2727403"/>
    <lineage>
        <taxon>Eukaryota</taxon>
        <taxon>Viridiplantae</taxon>
        <taxon>Streptophyta</taxon>
        <taxon>Embryophyta</taxon>
        <taxon>Tracheophyta</taxon>
        <taxon>Spermatophyta</taxon>
        <taxon>Magnoliopsida</taxon>
        <taxon>eudicotyledons</taxon>
        <taxon>Gunneridae</taxon>
        <taxon>Pentapetalae</taxon>
        <taxon>asterids</taxon>
        <taxon>lamiids</taxon>
        <taxon>Lamiales</taxon>
        <taxon>Pedaliaceae</taxon>
        <taxon>Sesamum</taxon>
    </lineage>
</organism>
<dbReference type="GO" id="GO:0016161">
    <property type="term" value="F:beta-amylase activity"/>
    <property type="evidence" value="ECO:0007669"/>
    <property type="project" value="InterPro"/>
</dbReference>
<dbReference type="InterPro" id="IPR001554">
    <property type="entry name" value="Glyco_hydro_14"/>
</dbReference>
<comment type="caution">
    <text evidence="4">The sequence shown here is derived from an EMBL/GenBank/DDBJ whole genome shotgun (WGS) entry which is preliminary data.</text>
</comment>
<dbReference type="AlphaFoldDB" id="A0AAW2Q6H5"/>
<name>A0AAW2Q6H5_9LAMI</name>
<dbReference type="PANTHER" id="PTHR31352:SF58">
    <property type="entry name" value="BETA-AMYLASE 2, CHLOROPLASTIC"/>
    <property type="match status" value="1"/>
</dbReference>
<reference evidence="4" key="2">
    <citation type="journal article" date="2024" name="Plant">
        <title>Genomic evolution and insights into agronomic trait innovations of Sesamum species.</title>
        <authorList>
            <person name="Miao H."/>
            <person name="Wang L."/>
            <person name="Qu L."/>
            <person name="Liu H."/>
            <person name="Sun Y."/>
            <person name="Le M."/>
            <person name="Wang Q."/>
            <person name="Wei S."/>
            <person name="Zheng Y."/>
            <person name="Lin W."/>
            <person name="Duan Y."/>
            <person name="Cao H."/>
            <person name="Xiong S."/>
            <person name="Wang X."/>
            <person name="Wei L."/>
            <person name="Li C."/>
            <person name="Ma Q."/>
            <person name="Ju M."/>
            <person name="Zhao R."/>
            <person name="Li G."/>
            <person name="Mu C."/>
            <person name="Tian Q."/>
            <person name="Mei H."/>
            <person name="Zhang T."/>
            <person name="Gao T."/>
            <person name="Zhang H."/>
        </authorList>
    </citation>
    <scope>NUCLEOTIDE SEQUENCE</scope>
    <source>
        <strain evidence="4">KEN8</strain>
    </source>
</reference>
<dbReference type="PANTHER" id="PTHR31352">
    <property type="entry name" value="BETA-AMYLASE 1, CHLOROPLASTIC"/>
    <property type="match status" value="1"/>
</dbReference>
<dbReference type="Gene3D" id="3.20.20.80">
    <property type="entry name" value="Glycosidases"/>
    <property type="match status" value="1"/>
</dbReference>
<evidence type="ECO:0000256" key="3">
    <source>
        <dbReference type="ARBA" id="ARBA00023326"/>
    </source>
</evidence>
<dbReference type="GO" id="GO:0000272">
    <property type="term" value="P:polysaccharide catabolic process"/>
    <property type="evidence" value="ECO:0007669"/>
    <property type="project" value="UniProtKB-KW"/>
</dbReference>